<evidence type="ECO:0000256" key="1">
    <source>
        <dbReference type="ARBA" id="ARBA00023015"/>
    </source>
</evidence>
<proteinExistence type="predicted"/>
<evidence type="ECO:0000259" key="4">
    <source>
        <dbReference type="PROSITE" id="PS50949"/>
    </source>
</evidence>
<keyword evidence="3" id="KW-0804">Transcription</keyword>
<keyword evidence="1" id="KW-0805">Transcription regulation</keyword>
<dbReference type="PANTHER" id="PTHR43649">
    <property type="entry name" value="ARABINOSE-BINDING PROTEIN-RELATED"/>
    <property type="match status" value="1"/>
</dbReference>
<evidence type="ECO:0000256" key="3">
    <source>
        <dbReference type="ARBA" id="ARBA00023163"/>
    </source>
</evidence>
<dbReference type="Proteomes" id="UP000307943">
    <property type="component" value="Unassembled WGS sequence"/>
</dbReference>
<keyword evidence="6" id="KW-1185">Reference proteome</keyword>
<dbReference type="InterPro" id="IPR036388">
    <property type="entry name" value="WH-like_DNA-bd_sf"/>
</dbReference>
<dbReference type="InterPro" id="IPR000524">
    <property type="entry name" value="Tscrpt_reg_HTH_GntR"/>
</dbReference>
<dbReference type="InterPro" id="IPR036390">
    <property type="entry name" value="WH_DNA-bd_sf"/>
</dbReference>
<dbReference type="Pfam" id="PF13416">
    <property type="entry name" value="SBP_bac_8"/>
    <property type="match status" value="1"/>
</dbReference>
<dbReference type="GO" id="GO:0003700">
    <property type="term" value="F:DNA-binding transcription factor activity"/>
    <property type="evidence" value="ECO:0007669"/>
    <property type="project" value="InterPro"/>
</dbReference>
<dbReference type="InterPro" id="IPR006059">
    <property type="entry name" value="SBP"/>
</dbReference>
<dbReference type="PANTHER" id="PTHR43649:SF12">
    <property type="entry name" value="DIACETYLCHITOBIOSE BINDING PROTEIN DASA"/>
    <property type="match status" value="1"/>
</dbReference>
<dbReference type="Gene3D" id="3.40.190.10">
    <property type="entry name" value="Periplasmic binding protein-like II"/>
    <property type="match status" value="1"/>
</dbReference>
<dbReference type="SUPFAM" id="SSF53850">
    <property type="entry name" value="Periplasmic binding protein-like II"/>
    <property type="match status" value="1"/>
</dbReference>
<feature type="domain" description="HTH gntR-type" evidence="4">
    <location>
        <begin position="11"/>
        <end position="79"/>
    </location>
</feature>
<evidence type="ECO:0000313" key="5">
    <source>
        <dbReference type="EMBL" id="TNJ63999.1"/>
    </source>
</evidence>
<dbReference type="GO" id="GO:0003677">
    <property type="term" value="F:DNA binding"/>
    <property type="evidence" value="ECO:0007669"/>
    <property type="project" value="UniProtKB-KW"/>
</dbReference>
<dbReference type="AlphaFoldDB" id="A0A5C4T6W9"/>
<name>A0A5C4T6W9_9BACL</name>
<organism evidence="5 6">
    <name type="scientific">Paenibacillus hemerocallicola</name>
    <dbReference type="NCBI Taxonomy" id="1172614"/>
    <lineage>
        <taxon>Bacteria</taxon>
        <taxon>Bacillati</taxon>
        <taxon>Bacillota</taxon>
        <taxon>Bacilli</taxon>
        <taxon>Bacillales</taxon>
        <taxon>Paenibacillaceae</taxon>
        <taxon>Paenibacillus</taxon>
    </lineage>
</organism>
<dbReference type="EMBL" id="VDCQ01000035">
    <property type="protein sequence ID" value="TNJ63999.1"/>
    <property type="molecule type" value="Genomic_DNA"/>
</dbReference>
<sequence>MSGKIGRKHFRQRLDRMIGELRSDIVSGKLPAGAYLPSEKDLEQLYELSNQSVRKGLDVLVQEKLIEKMPRIGNRVVVPPTGQRTVVRFGYHSTSENDIGIFGLLELFHARYPHIQIQPVALPASTYSAFVKEHMEADMLDVITINDINLQELVQYGADSLLESIDVHPDTYPFLQPLLTETERPLVQPLLFSPVVLCYNREHLRERDIPEPDSSWGWDELLRHARSLAVPGQRFGLYFHLLMRNRWPIFLLQHGVAFENDASGAYRVRDRELIESLQIGKQLLAMSDAFPIVLSASDADAEELFLKGKVSMIMTTYFALNELRHADFRFDVAPIPHFREFRTLLVMIGAAVNRHSSNPEAAKLLVEFLRSYDTQLHIRRHTLSIPANRRAAEWNGDEAMYRPSRFGMYREIVPSYRTIGDLQLSYRQLSAMQKEIKLYWTGLLDEEALCRNVERVLAEAKHLEGQRA</sequence>
<accession>A0A5C4T6W9</accession>
<comment type="caution">
    <text evidence="5">The sequence shown here is derived from an EMBL/GenBank/DDBJ whole genome shotgun (WGS) entry which is preliminary data.</text>
</comment>
<dbReference type="InterPro" id="IPR050490">
    <property type="entry name" value="Bact_solute-bd_prot1"/>
</dbReference>
<protein>
    <submittedName>
        <fullName evidence="5">Extracellular solute-binding protein</fullName>
    </submittedName>
</protein>
<dbReference type="SUPFAM" id="SSF46785">
    <property type="entry name" value="Winged helix' DNA-binding domain"/>
    <property type="match status" value="1"/>
</dbReference>
<dbReference type="RefSeq" id="WP_139604546.1">
    <property type="nucleotide sequence ID" value="NZ_VDCQ01000035.1"/>
</dbReference>
<evidence type="ECO:0000256" key="2">
    <source>
        <dbReference type="ARBA" id="ARBA00023125"/>
    </source>
</evidence>
<keyword evidence="2" id="KW-0238">DNA-binding</keyword>
<reference evidence="5 6" key="1">
    <citation type="submission" date="2019-05" db="EMBL/GenBank/DDBJ databases">
        <title>We sequenced the genome of Paenibacillus hemerocallicola KCTC 33185 for further insight into its adaptation and study the phylogeny of Paenibacillus.</title>
        <authorList>
            <person name="Narsing Rao M.P."/>
        </authorList>
    </citation>
    <scope>NUCLEOTIDE SEQUENCE [LARGE SCALE GENOMIC DNA]</scope>
    <source>
        <strain evidence="5 6">KCTC 33185</strain>
    </source>
</reference>
<dbReference type="SMART" id="SM00345">
    <property type="entry name" value="HTH_GNTR"/>
    <property type="match status" value="1"/>
</dbReference>
<gene>
    <name evidence="5" type="ORF">FE784_22860</name>
</gene>
<dbReference type="OrthoDB" id="2374506at2"/>
<dbReference type="Pfam" id="PF00392">
    <property type="entry name" value="GntR"/>
    <property type="match status" value="1"/>
</dbReference>
<dbReference type="PROSITE" id="PS50949">
    <property type="entry name" value="HTH_GNTR"/>
    <property type="match status" value="1"/>
</dbReference>
<evidence type="ECO:0000313" key="6">
    <source>
        <dbReference type="Proteomes" id="UP000307943"/>
    </source>
</evidence>
<dbReference type="Gene3D" id="1.10.10.10">
    <property type="entry name" value="Winged helix-like DNA-binding domain superfamily/Winged helix DNA-binding domain"/>
    <property type="match status" value="1"/>
</dbReference>